<keyword evidence="8" id="KW-0456">Lyase</keyword>
<dbReference type="InterPro" id="IPR013786">
    <property type="entry name" value="AcylCoA_DH/ox_N"/>
</dbReference>
<sequence>MTSPFKVVAVSGGTYRPSRTLVLTQALIAELGQSLPIDSRVIELTDIAAPLGATLARNQAPAELQAVLDEIESADLLLVASPVYRGSYPGLLKHLFDLIDLNALIDTPVLLAATGNTSATRGPRPPVAPAVQLLPGDHPAHRGLRQRGRLRQLPDRQRAAEGAHPPRRRARRAAVRRTLRTVEDRLRCADERVLVPPDPRRWPLPRHQPGRAAGLAVLPEAGGTGGRQPWLSRRTDPHPTLLRRLLGGGLGLAPLTERLRFLVAIRPGIVSPTVSARMTATLDPVRWAPADQRGHRRRSRREPRRRHPFSATPSATRSPTSSSGLAARPAGRGGGLPRQAHPRGERQGALSAAATAVSAAVLRRFLGGRPRTGRRTGGRLPDLGRAVGGGGGENRRRAPASGSPWAYGEVRHPPACDRPRNRRRSLARRGQADRTHLRRNHRRRAAVLRPFRSGRPATHGRAARRPPRSPGDPAEPLGRGRPGARRRRHRAGRRSAAGGGAHRRIRRARHRQLHLLRLSAPGRGLPLRRTGLPAAVRTLRQPGRSWDDQPDRVVRRNDRQRRAAGSRRRLSSRAPEEKPPVNAKTRPEAQTPLQIVRRLAADFAENAAERDVAGGTPKAERDALRRSGLLSLIIPREYGGLGASWSETLQTVRELARVDSSIAHVYGFQHLMLATVRLFSRPEQ</sequence>
<feature type="compositionally biased region" description="Basic residues" evidence="5">
    <location>
        <begin position="165"/>
        <end position="174"/>
    </location>
</feature>
<dbReference type="GO" id="GO:0016829">
    <property type="term" value="F:lyase activity"/>
    <property type="evidence" value="ECO:0007669"/>
    <property type="project" value="UniProtKB-KW"/>
</dbReference>
<keyword evidence="2" id="KW-0285">Flavoprotein</keyword>
<organism evidence="8">
    <name type="scientific">Pseudomonas aeruginosa</name>
    <dbReference type="NCBI Taxonomy" id="287"/>
    <lineage>
        <taxon>Bacteria</taxon>
        <taxon>Pseudomonadati</taxon>
        <taxon>Pseudomonadota</taxon>
        <taxon>Gammaproteobacteria</taxon>
        <taxon>Pseudomonadales</taxon>
        <taxon>Pseudomonadaceae</taxon>
        <taxon>Pseudomonas</taxon>
    </lineage>
</organism>
<evidence type="ECO:0000256" key="1">
    <source>
        <dbReference type="ARBA" id="ARBA00005990"/>
    </source>
</evidence>
<dbReference type="GO" id="GO:0016627">
    <property type="term" value="F:oxidoreductase activity, acting on the CH-CH group of donors"/>
    <property type="evidence" value="ECO:0007669"/>
    <property type="project" value="InterPro"/>
</dbReference>
<dbReference type="InterPro" id="IPR051814">
    <property type="entry name" value="NAD(P)H-dep_FMN_reductase"/>
</dbReference>
<gene>
    <name evidence="8" type="primary">algY</name>
</gene>
<feature type="region of interest" description="Disordered" evidence="5">
    <location>
        <begin position="367"/>
        <end position="506"/>
    </location>
</feature>
<feature type="region of interest" description="Disordered" evidence="5">
    <location>
        <begin position="285"/>
        <end position="352"/>
    </location>
</feature>
<keyword evidence="3" id="KW-0288">FMN</keyword>
<evidence type="ECO:0000256" key="2">
    <source>
        <dbReference type="ARBA" id="ARBA00022630"/>
    </source>
</evidence>
<dbReference type="EMBL" id="Z54213">
    <property type="protein sequence ID" value="CAA90940.1"/>
    <property type="molecule type" value="Genomic_DNA"/>
</dbReference>
<dbReference type="Gene3D" id="3.40.50.360">
    <property type="match status" value="1"/>
</dbReference>
<feature type="compositionally biased region" description="Basic and acidic residues" evidence="5">
    <location>
        <begin position="409"/>
        <end position="419"/>
    </location>
</feature>
<feature type="compositionally biased region" description="Basic residues" evidence="5">
    <location>
        <begin position="562"/>
        <end position="571"/>
    </location>
</feature>
<dbReference type="InterPro" id="IPR009100">
    <property type="entry name" value="AcylCoA_DH/oxidase_NM_dom_sf"/>
</dbReference>
<dbReference type="InterPro" id="IPR005025">
    <property type="entry name" value="FMN_Rdtase-like_dom"/>
</dbReference>
<evidence type="ECO:0000259" key="6">
    <source>
        <dbReference type="Pfam" id="PF02771"/>
    </source>
</evidence>
<dbReference type="Pfam" id="PF03358">
    <property type="entry name" value="FMN_red"/>
    <property type="match status" value="1"/>
</dbReference>
<feature type="compositionally biased region" description="Basic and acidic residues" evidence="5">
    <location>
        <begin position="545"/>
        <end position="561"/>
    </location>
</feature>
<feature type="domain" description="NADPH-dependent FMN reductase-like" evidence="7">
    <location>
        <begin position="6"/>
        <end position="117"/>
    </location>
</feature>
<dbReference type="InterPro" id="IPR037069">
    <property type="entry name" value="AcylCoA_DH/ox_N_sf"/>
</dbReference>
<protein>
    <submittedName>
        <fullName evidence="8">Alginate lyase</fullName>
    </submittedName>
</protein>
<feature type="compositionally biased region" description="Basic residues" evidence="5">
    <location>
        <begin position="436"/>
        <end position="446"/>
    </location>
</feature>
<feature type="region of interest" description="Disordered" evidence="5">
    <location>
        <begin position="522"/>
        <end position="588"/>
    </location>
</feature>
<feature type="compositionally biased region" description="Basic residues" evidence="5">
    <location>
        <begin position="141"/>
        <end position="150"/>
    </location>
</feature>
<dbReference type="PANTHER" id="PTHR43408">
    <property type="entry name" value="FMN REDUCTASE (NADPH)"/>
    <property type="match status" value="1"/>
</dbReference>
<evidence type="ECO:0000256" key="4">
    <source>
        <dbReference type="ARBA" id="ARBA00023002"/>
    </source>
</evidence>
<comment type="similarity">
    <text evidence="1">Belongs to the SsuE family.</text>
</comment>
<dbReference type="GO" id="GO:0016655">
    <property type="term" value="F:oxidoreductase activity, acting on NAD(P)H, quinone or similar compound as acceptor"/>
    <property type="evidence" value="ECO:0007669"/>
    <property type="project" value="UniProtKB-ARBA"/>
</dbReference>
<feature type="domain" description="Acyl-CoA dehydrogenase/oxidase N-terminal" evidence="6">
    <location>
        <begin position="593"/>
        <end position="684"/>
    </location>
</feature>
<evidence type="ECO:0000256" key="5">
    <source>
        <dbReference type="SAM" id="MobiDB-lite"/>
    </source>
</evidence>
<proteinExistence type="inferred from homology"/>
<dbReference type="IntAct" id="Q51415">
    <property type="interactions" value="1"/>
</dbReference>
<dbReference type="GO" id="GO:0050660">
    <property type="term" value="F:flavin adenine dinucleotide binding"/>
    <property type="evidence" value="ECO:0007669"/>
    <property type="project" value="InterPro"/>
</dbReference>
<dbReference type="SUPFAM" id="SSF52218">
    <property type="entry name" value="Flavoproteins"/>
    <property type="match status" value="1"/>
</dbReference>
<dbReference type="InterPro" id="IPR029039">
    <property type="entry name" value="Flavoprotein-like_sf"/>
</dbReference>
<reference evidence="8" key="1">
    <citation type="submission" date="1995-09" db="EMBL/GenBank/DDBJ databases">
        <title>Cloning and sequencing of a new alginate lyase, algY, from mucoid strains of Pseudomonas aeruginosa, and its expression in E. coli.</title>
        <authorList>
            <person name="Schmitt Andrieu L."/>
            <person name="Hulen C."/>
        </authorList>
    </citation>
    <scope>NUCLEOTIDE SEQUENCE</scope>
    <source>
        <strain evidence="8">A22 alg+</strain>
    </source>
</reference>
<dbReference type="Pfam" id="PF02771">
    <property type="entry name" value="Acyl-CoA_dh_N"/>
    <property type="match status" value="1"/>
</dbReference>
<evidence type="ECO:0000256" key="3">
    <source>
        <dbReference type="ARBA" id="ARBA00022643"/>
    </source>
</evidence>
<dbReference type="AlphaFoldDB" id="Q51415"/>
<evidence type="ECO:0000313" key="8">
    <source>
        <dbReference type="EMBL" id="CAA90940.1"/>
    </source>
</evidence>
<dbReference type="Gene3D" id="1.10.540.10">
    <property type="entry name" value="Acyl-CoA dehydrogenase/oxidase, N-terminal domain"/>
    <property type="match status" value="1"/>
</dbReference>
<dbReference type="PANTHER" id="PTHR43408:SF2">
    <property type="entry name" value="FMN REDUCTASE (NADPH)"/>
    <property type="match status" value="1"/>
</dbReference>
<feature type="compositionally biased region" description="Basic residues" evidence="5">
    <location>
        <begin position="294"/>
        <end position="308"/>
    </location>
</feature>
<feature type="region of interest" description="Disordered" evidence="5">
    <location>
        <begin position="130"/>
        <end position="174"/>
    </location>
</feature>
<feature type="compositionally biased region" description="Basic residues" evidence="5">
    <location>
        <begin position="482"/>
        <end position="493"/>
    </location>
</feature>
<name>Q51415_PSEAI</name>
<dbReference type="SUPFAM" id="SSF56645">
    <property type="entry name" value="Acyl-CoA dehydrogenase NM domain-like"/>
    <property type="match status" value="1"/>
</dbReference>
<keyword evidence="4" id="KW-0560">Oxidoreductase</keyword>
<evidence type="ECO:0000259" key="7">
    <source>
        <dbReference type="Pfam" id="PF03358"/>
    </source>
</evidence>
<feature type="compositionally biased region" description="Low complexity" evidence="5">
    <location>
        <begin position="310"/>
        <end position="330"/>
    </location>
</feature>
<accession>Q51415</accession>
<feature type="compositionally biased region" description="Basic and acidic residues" evidence="5">
    <location>
        <begin position="152"/>
        <end position="161"/>
    </location>
</feature>